<feature type="compositionally biased region" description="Acidic residues" evidence="6">
    <location>
        <begin position="864"/>
        <end position="891"/>
    </location>
</feature>
<evidence type="ECO:0000256" key="4">
    <source>
        <dbReference type="PROSITE-ProRule" id="PRU00475"/>
    </source>
</evidence>
<dbReference type="InterPro" id="IPR013136">
    <property type="entry name" value="WSTF_Acf1_Cbp146"/>
</dbReference>
<dbReference type="PROSITE" id="PS51136">
    <property type="entry name" value="WAC"/>
    <property type="match status" value="1"/>
</dbReference>
<keyword evidence="3 4" id="KW-0539">Nucleus</keyword>
<feature type="compositionally biased region" description="Basic and acidic residues" evidence="6">
    <location>
        <begin position="1381"/>
        <end position="1395"/>
    </location>
</feature>
<dbReference type="GO" id="GO:0005634">
    <property type="term" value="C:nucleus"/>
    <property type="evidence" value="ECO:0007669"/>
    <property type="project" value="UniProtKB-SubCell"/>
</dbReference>
<protein>
    <recommendedName>
        <fullName evidence="11">DDT domain-containing protein</fullName>
    </recommendedName>
</protein>
<dbReference type="EMBL" id="JALJOU010000060">
    <property type="protein sequence ID" value="KAK9827251.1"/>
    <property type="molecule type" value="Genomic_DNA"/>
</dbReference>
<evidence type="ECO:0000256" key="3">
    <source>
        <dbReference type="ARBA" id="ARBA00023242"/>
    </source>
</evidence>
<feature type="compositionally biased region" description="Low complexity" evidence="6">
    <location>
        <begin position="1507"/>
        <end position="1523"/>
    </location>
</feature>
<dbReference type="InterPro" id="IPR028941">
    <property type="entry name" value="WHIM2_dom"/>
</dbReference>
<feature type="coiled-coil region" evidence="5">
    <location>
        <begin position="427"/>
        <end position="454"/>
    </location>
</feature>
<dbReference type="InterPro" id="IPR007759">
    <property type="entry name" value="Asxl_HARE-HTH"/>
</dbReference>
<feature type="compositionally biased region" description="Basic and acidic residues" evidence="6">
    <location>
        <begin position="1468"/>
        <end position="1483"/>
    </location>
</feature>
<dbReference type="PANTHER" id="PTHR15546:SF2">
    <property type="entry name" value="DDT DOMAIN-CONTAINING PROTEIN DDB_G0282237"/>
    <property type="match status" value="1"/>
</dbReference>
<evidence type="ECO:0000256" key="5">
    <source>
        <dbReference type="SAM" id="Coils"/>
    </source>
</evidence>
<feature type="compositionally biased region" description="Basic and acidic residues" evidence="6">
    <location>
        <begin position="531"/>
        <end position="547"/>
    </location>
</feature>
<feature type="compositionally biased region" description="Acidic residues" evidence="6">
    <location>
        <begin position="1323"/>
        <end position="1333"/>
    </location>
</feature>
<dbReference type="GO" id="GO:0006355">
    <property type="term" value="P:regulation of DNA-templated transcription"/>
    <property type="evidence" value="ECO:0007669"/>
    <property type="project" value="InterPro"/>
</dbReference>
<feature type="compositionally biased region" description="Acidic residues" evidence="6">
    <location>
        <begin position="229"/>
        <end position="241"/>
    </location>
</feature>
<evidence type="ECO:0000256" key="1">
    <source>
        <dbReference type="ARBA" id="ARBA00004123"/>
    </source>
</evidence>
<evidence type="ECO:0000313" key="9">
    <source>
        <dbReference type="EMBL" id="KAK9827251.1"/>
    </source>
</evidence>
<evidence type="ECO:0000259" key="7">
    <source>
        <dbReference type="PROSITE" id="PS51136"/>
    </source>
</evidence>
<feature type="compositionally biased region" description="Low complexity" evidence="6">
    <location>
        <begin position="456"/>
        <end position="466"/>
    </location>
</feature>
<accession>A0AAW1R0M1</accession>
<sequence length="1538" mass="165870">MVLLQKKQWQPEPLPTGCDDSLDVWWLPTTKEAFLRYQDYLERLRIVRSRIWSSLSSGKTNLTFEEAAHEDEQGRLLAQQFPPALEEAAVREIHHSTLRLDALIDSIYATHAPPVKAEPADGEPAPETSPHPLSRLLVRAFIFEVADYQDVGRCQLLWTCRPHLAVRYGLPAHPAPDVQRLLAAAAARLTHRRQPGSAAARRAERRRLSEAVSSRAASEAMSEAGSEMGDGDEGGGDEDGGERETPGSGFHEHTRSIEEDEARFRPGTNKWVAFKVLREAGAGGLSVPQIMARSKQAGLKQWDDNAKRIIQFALANDSAFVRVAKGVYALRALAGSVTPAYKSPGRARRENLRPPRPPRVPAATLLLEAFEDDFDGEEEEEGTVPADFLEGGEPPKAAKGLALALALAPLDEDDEEVDSVTRAERGVKRAQIVLDEQRARLVRAEEAVGRAREQAATEAAEAPPKAVKAKKPSKKRQRMSDDFFDEMPVFEIPPDELEFRGDPDNRKDVMANRKRIQELQEEVDSAREAWLRKQRSARDRASKEGRESTGASRLVHRALKAADAARKAVAEAELDLSEAQYNVQREIDRRNGIGSRRYRGDREDRDYLRSEERERRRREVAAARRMPMDDGDLLEELRARAFETGKEPPPVDVPAPEPMPLGESEAVMADLYVADFVEQFSPQTGVRPIAFEELQAVFRDYYDGGEEARVPLWSLYEGLLAFLLAYSPGKGQRRWLSLLGAATWPDVLRRFLTARIALNATIVSDTVKAAAAELARGGAEALPPVVHRALLGYLCDEALDCEALRGALTARLEAADGVKKELREAVAGDRGKLKGLIEAEKEERRRKRQEAKARAAEAAAMREDDGDEAEDEDEEPPEEPAETPAEADEDPDAPRSEAGAAAAAEEEVEEEEPEWELPEELREYQGDPTDRKAMLSFRQAQQAARQVLDKERTQWQAERRRREKAREAERRARSEQEKAKAREKAEAEEAIVQRQEAYQRELEKFAVRRAPLGADRAHRRYWWGLAGRRELVLTEDAAGCIGFLTAAAQLDEIAAVLDARGAREAGLQAALEKSYAAITEAMQNGHAGEADVDGDGDADMADAADADGNVAVKDGMDGGEGPDRVSEEDRGQLSGEGSPEGLAHAKGAGVLGLAVPRQLRTSKREPRQPQAFDPAAEAARPQAASAPKPEPADAEAEPAAVPQEASAPVVVLSSALGGLEGLAVATAADFILDLQKTAAHVGLDPPAEGWRTWAAAVRAAGQGDAPEDPVAGGSAIGRAREELKRRLLALEDMLHGASGQNYNTPPSARRGGGGSGAAASENGDIDGGDDGDDAGGAGGSDDDDADGANGAGDDGGAGGSGGGDADRDDGGADENGATGRDGSDEASVRESDKDPGAAMANGSGPGSGSMRRFPKTRLWRQSQDRYAWRADVTGAGTAARVAFNAVHMSMVGHPMLERLQGIRPMPPTKEDRRRAEAEARAKAEAAAPAAAQGGKPGARTAARRKAAAAAAGGEPGSEDGAAAVTGKRGARKRKSAGV</sequence>
<dbReference type="Pfam" id="PF10537">
    <property type="entry name" value="WAC_Acf1_DNA_bd"/>
    <property type="match status" value="1"/>
</dbReference>
<feature type="compositionally biased region" description="Low complexity" evidence="6">
    <location>
        <begin position="210"/>
        <end position="227"/>
    </location>
</feature>
<feature type="region of interest" description="Disordered" evidence="6">
    <location>
        <begin position="1109"/>
        <end position="1145"/>
    </location>
</feature>
<feature type="domain" description="WAC" evidence="7">
    <location>
        <begin position="22"/>
        <end position="127"/>
    </location>
</feature>
<feature type="compositionally biased region" description="Low complexity" evidence="6">
    <location>
        <begin position="1484"/>
        <end position="1500"/>
    </location>
</feature>
<feature type="region of interest" description="Disordered" evidence="6">
    <location>
        <begin position="531"/>
        <end position="552"/>
    </location>
</feature>
<feature type="region of interest" description="Disordered" evidence="6">
    <location>
        <begin position="1160"/>
        <end position="1201"/>
    </location>
</feature>
<feature type="compositionally biased region" description="Basic and acidic residues" evidence="6">
    <location>
        <begin position="242"/>
        <end position="257"/>
    </location>
</feature>
<dbReference type="PROSITE" id="PS51913">
    <property type="entry name" value="HTH_HARE"/>
    <property type="match status" value="1"/>
</dbReference>
<feature type="region of interest" description="Disordered" evidence="6">
    <location>
        <begin position="189"/>
        <end position="263"/>
    </location>
</feature>
<evidence type="ECO:0000256" key="6">
    <source>
        <dbReference type="SAM" id="MobiDB-lite"/>
    </source>
</evidence>
<comment type="subcellular location">
    <subcellularLocation>
        <location evidence="1 4">Nucleus</location>
    </subcellularLocation>
</comment>
<feature type="compositionally biased region" description="Basic and acidic residues" evidence="6">
    <location>
        <begin position="947"/>
        <end position="987"/>
    </location>
</feature>
<feature type="compositionally biased region" description="Basic residues" evidence="6">
    <location>
        <begin position="1528"/>
        <end position="1538"/>
    </location>
</feature>
<feature type="compositionally biased region" description="Low complexity" evidence="6">
    <location>
        <begin position="1168"/>
        <end position="1187"/>
    </location>
</feature>
<feature type="region of interest" description="Disordered" evidence="6">
    <location>
        <begin position="1461"/>
        <end position="1538"/>
    </location>
</feature>
<keyword evidence="2" id="KW-0804">Transcription</keyword>
<dbReference type="Pfam" id="PF15613">
    <property type="entry name" value="WSD"/>
    <property type="match status" value="1"/>
</dbReference>
<feature type="region of interest" description="Disordered" evidence="6">
    <location>
        <begin position="841"/>
        <end position="989"/>
    </location>
</feature>
<gene>
    <name evidence="9" type="ORF">WJX81_003119</name>
</gene>
<dbReference type="PANTHER" id="PTHR15546">
    <property type="entry name" value="BROMODOMAIN ADJACENT TO ZINC FINGER DOMAIN, 2A"/>
    <property type="match status" value="1"/>
</dbReference>
<evidence type="ECO:0000256" key="2">
    <source>
        <dbReference type="ARBA" id="ARBA00023163"/>
    </source>
</evidence>
<evidence type="ECO:0000313" key="10">
    <source>
        <dbReference type="Proteomes" id="UP001445335"/>
    </source>
</evidence>
<feature type="compositionally biased region" description="Acidic residues" evidence="6">
    <location>
        <begin position="904"/>
        <end position="918"/>
    </location>
</feature>
<evidence type="ECO:0008006" key="11">
    <source>
        <dbReference type="Google" id="ProtNLM"/>
    </source>
</evidence>
<comment type="caution">
    <text evidence="9">The sequence shown here is derived from an EMBL/GenBank/DDBJ whole genome shotgun (WGS) entry which is preliminary data.</text>
</comment>
<name>A0AAW1R0M1_9CHLO</name>
<feature type="compositionally biased region" description="Basic and acidic residues" evidence="6">
    <location>
        <begin position="919"/>
        <end position="933"/>
    </location>
</feature>
<reference evidence="9 10" key="1">
    <citation type="journal article" date="2024" name="Nat. Commun.">
        <title>Phylogenomics reveals the evolutionary origins of lichenization in chlorophyte algae.</title>
        <authorList>
            <person name="Puginier C."/>
            <person name="Libourel C."/>
            <person name="Otte J."/>
            <person name="Skaloud P."/>
            <person name="Haon M."/>
            <person name="Grisel S."/>
            <person name="Petersen M."/>
            <person name="Berrin J.G."/>
            <person name="Delaux P.M."/>
            <person name="Dal Grande F."/>
            <person name="Keller J."/>
        </authorList>
    </citation>
    <scope>NUCLEOTIDE SEQUENCE [LARGE SCALE GENOMIC DNA]</scope>
    <source>
        <strain evidence="9 10">SAG 245.80</strain>
    </source>
</reference>
<feature type="region of interest" description="Disordered" evidence="6">
    <location>
        <begin position="454"/>
        <end position="478"/>
    </location>
</feature>
<feature type="compositionally biased region" description="Gly residues" evidence="6">
    <location>
        <begin position="1349"/>
        <end position="1363"/>
    </location>
</feature>
<dbReference type="InterPro" id="IPR053271">
    <property type="entry name" value="DDT_domain"/>
</dbReference>
<feature type="compositionally biased region" description="Basic and acidic residues" evidence="6">
    <location>
        <begin position="1121"/>
        <end position="1131"/>
    </location>
</feature>
<proteinExistence type="predicted"/>
<dbReference type="Proteomes" id="UP001445335">
    <property type="component" value="Unassembled WGS sequence"/>
</dbReference>
<keyword evidence="10" id="KW-1185">Reference proteome</keyword>
<feature type="compositionally biased region" description="Basic residues" evidence="6">
    <location>
        <begin position="467"/>
        <end position="477"/>
    </location>
</feature>
<feature type="compositionally biased region" description="Basic and acidic residues" evidence="6">
    <location>
        <begin position="850"/>
        <end position="863"/>
    </location>
</feature>
<evidence type="ECO:0000259" key="8">
    <source>
        <dbReference type="PROSITE" id="PS51913"/>
    </source>
</evidence>
<organism evidence="9 10">
    <name type="scientific">Elliptochloris bilobata</name>
    <dbReference type="NCBI Taxonomy" id="381761"/>
    <lineage>
        <taxon>Eukaryota</taxon>
        <taxon>Viridiplantae</taxon>
        <taxon>Chlorophyta</taxon>
        <taxon>core chlorophytes</taxon>
        <taxon>Trebouxiophyceae</taxon>
        <taxon>Trebouxiophyceae incertae sedis</taxon>
        <taxon>Elliptochloris clade</taxon>
        <taxon>Elliptochloris</taxon>
    </lineage>
</organism>
<feature type="region of interest" description="Disordered" evidence="6">
    <location>
        <begin position="1296"/>
        <end position="1418"/>
    </location>
</feature>
<feature type="domain" description="HTH HARE-type" evidence="8">
    <location>
        <begin position="267"/>
        <end position="333"/>
    </location>
</feature>
<keyword evidence="5" id="KW-0175">Coiled coil</keyword>